<name>A0A1J1H0S5_PLARL</name>
<dbReference type="Gene3D" id="2.130.10.120">
    <property type="entry name" value="Prolyl oligopeptidase, N-terminal domain"/>
    <property type="match status" value="1"/>
</dbReference>
<organism evidence="2 3">
    <name type="scientific">Plasmodium relictum</name>
    <dbReference type="NCBI Taxonomy" id="85471"/>
    <lineage>
        <taxon>Eukaryota</taxon>
        <taxon>Sar</taxon>
        <taxon>Alveolata</taxon>
        <taxon>Apicomplexa</taxon>
        <taxon>Aconoidasida</taxon>
        <taxon>Haemosporida</taxon>
        <taxon>Plasmodiidae</taxon>
        <taxon>Plasmodium</taxon>
        <taxon>Plasmodium (Haemamoeba)</taxon>
    </lineage>
</organism>
<evidence type="ECO:0000256" key="1">
    <source>
        <dbReference type="ARBA" id="ARBA00005228"/>
    </source>
</evidence>
<dbReference type="RefSeq" id="XP_028531460.1">
    <property type="nucleotide sequence ID" value="XM_028678978.1"/>
</dbReference>
<dbReference type="GeneID" id="39734350"/>
<keyword evidence="3" id="KW-1185">Reference proteome</keyword>
<protein>
    <submittedName>
        <fullName evidence="2">Uncharacterized protein</fullName>
    </submittedName>
</protein>
<dbReference type="EMBL" id="LN835296">
    <property type="protein sequence ID" value="CRG98450.1"/>
    <property type="molecule type" value="Genomic_DNA"/>
</dbReference>
<proteinExistence type="inferred from homology"/>
<dbReference type="Proteomes" id="UP000220158">
    <property type="component" value="Chromosome 1"/>
</dbReference>
<dbReference type="AlphaFoldDB" id="A0A1J1H0S5"/>
<dbReference type="PANTHER" id="PTHR11757:SF19">
    <property type="entry name" value="PROLYL ENDOPEPTIDASE-LIKE"/>
    <property type="match status" value="1"/>
</dbReference>
<dbReference type="InterPro" id="IPR051543">
    <property type="entry name" value="Serine_Peptidase_S9A"/>
</dbReference>
<dbReference type="InterPro" id="IPR029058">
    <property type="entry name" value="AB_hydrolase_fold"/>
</dbReference>
<evidence type="ECO:0000313" key="2">
    <source>
        <dbReference type="EMBL" id="CRG98450.1"/>
    </source>
</evidence>
<reference evidence="2 3" key="1">
    <citation type="submission" date="2015-04" db="EMBL/GenBank/DDBJ databases">
        <authorList>
            <consortium name="Pathogen Informatics"/>
        </authorList>
    </citation>
    <scope>NUCLEOTIDE SEQUENCE [LARGE SCALE GENOMIC DNA]</scope>
    <source>
        <strain evidence="2 3">SGS1</strain>
    </source>
</reference>
<dbReference type="KEGG" id="prel:PRELSG_0110000"/>
<dbReference type="OrthoDB" id="248387at2759"/>
<evidence type="ECO:0000313" key="3">
    <source>
        <dbReference type="Proteomes" id="UP000220158"/>
    </source>
</evidence>
<comment type="similarity">
    <text evidence="1">Belongs to the peptidase S9A family.</text>
</comment>
<sequence length="1050" mass="127373">MKICNYIFGRVVDSYYYIEKIKNIFEHSRINKYIKEINLLSKFVNNYKLGIEKNRNKIKKDVHLLLKNNYLSFENCIDDELILVNRYIYFEIRSEDYIMICRKKVKRKCINNLDFYQNKSINVLKNEKIISNLISEIVVIFPINFNIKFFKIHKNYLFSFIIERNDDHLNYCYLFKNTIPIKDIYIDKINHGDTLKNICCEDAVKNNLKKRKRKEAKNKFMLKQKEDFLKKEYIYNYKNNRSEAKNDIYECYNKYNFNCNYSNLYRIKFSMIANCTYLKAGIQNIEFLNLKNKRDFLSTELNNQYRCDKCYLNCSINYKKLIYEEKQEEYFLNLYKSKDQKKIFLLSGSHLHNKLFLLHVNNKKNNKNYQINLIQFKCSFLRGKCFLENFYHHIIFIYQNGNNIDIYFMNDNKLNYILEKKKKKKDEILYAPKYMVFLRKEIMQIDNFLKKLVTLENYILQDFDFTKYGIILYLYKYFLKPYICVIYLFRRHACLINDNNNDSSYSNKNNNGDNGNKKNLKSNILKNMYNKKEKGLIAKLKIFVLPIKKGSVVCGVNNIFENSFINFYISNTFINNISLVINLRKCLIALPKNIYKDKKYFFKSKNILYDIELEQIFQKNKEFEITDVFINTRDNKKIPITLIYKKINNDNIYKMDNAYTNFYQHVNEENDELKEYKNNTTANNYSIYKSHLPFFTNSSKSIINVYPFYNEMNICSYTDEYYFYLLNNFVIIYLHIRGSGGTQIKKDKNISTYEKIKMIHDLIDCINFIKYKNISDTQNISLYLYSNSGLFGGYILNHLRKYVQNIIFINPLLDFFNNLTNINNPYVKSEMLIFGYMNDNSLLLKNNTIEVYQKKKKEKKKKILYRCIKNIQNNFPFLRTYRKYIYIKGKYINNYKKWKFKNFMNNNQRNLFFLYSFCPYYNITPNYFEVFTNEKNHKKEIILINEKNIHLKNRAILFLNKYDVICPNYNSIKYFLKYFNYKKIEINHYYYLTTDLTIINKKMNFLNYHNIDKHKEDFYISFSKSGGHSGFNDHLSLLNQTIDKIYFHFF</sequence>
<accession>A0A1J1H0S5</accession>
<dbReference type="SUPFAM" id="SSF53474">
    <property type="entry name" value="alpha/beta-Hydrolases"/>
    <property type="match status" value="1"/>
</dbReference>
<dbReference type="PANTHER" id="PTHR11757">
    <property type="entry name" value="PROTEASE FAMILY S9A OLIGOPEPTIDASE"/>
    <property type="match status" value="1"/>
</dbReference>
<gene>
    <name evidence="2" type="ORF">PRELSG_0110000</name>
</gene>
<dbReference type="Gene3D" id="3.40.50.1820">
    <property type="entry name" value="alpha/beta hydrolase"/>
    <property type="match status" value="1"/>
</dbReference>
<dbReference type="VEuPathDB" id="PlasmoDB:PRELSG_0110000"/>